<dbReference type="EMBL" id="JALPRF010000001">
    <property type="protein sequence ID" value="MCK8490619.1"/>
    <property type="molecule type" value="Genomic_DNA"/>
</dbReference>
<feature type="binding site" evidence="12">
    <location>
        <position position="146"/>
    </location>
    <ligand>
        <name>substrate</name>
    </ligand>
</feature>
<evidence type="ECO:0000256" key="2">
    <source>
        <dbReference type="ARBA" id="ARBA00012035"/>
    </source>
</evidence>
<comment type="cofactor">
    <cofactor evidence="12">
        <name>Mg(2+)</name>
        <dbReference type="ChEBI" id="CHEBI:18420"/>
    </cofactor>
    <text evidence="12">Requires a divalent cation, most likely magnesium in vivo, as an electrophilic catalyst to aid phosphoryl group transfer. It is the chelate of the metal and the nucleotide that is the actual substrate.</text>
</comment>
<dbReference type="PROSITE" id="PS00584">
    <property type="entry name" value="PFKB_KINASES_2"/>
    <property type="match status" value="1"/>
</dbReference>
<comment type="caution">
    <text evidence="12">Lacks conserved residue(s) required for the propagation of feature annotation.</text>
</comment>
<evidence type="ECO:0000256" key="1">
    <source>
        <dbReference type="ARBA" id="ARBA00005380"/>
    </source>
</evidence>
<sequence>MPDQILVIGSSNTDMVVKAEKLPAPGETVMGGTFLMNPGGKGANQAVAAARLVEASKGGSVTFVAKVGNDIFGKQALDGFEREGINTTYVQTDSDHPSGVALINVDASGENSITVAPGANANLLPEETEAALQSAEPGALVLLQLEIPLPTVEYVVRRAAERGLRVILNPAPAQTLPPDLFPHLFLITPNETEAELLTGVRVVDLATAEKAAQKLHEMGVSNVVITLGSKGAYLTTNSQSGQLVETPVVKAIDTTAAGDCFNGALTVALSEGKTLADAVTFACRAASVSVTRMGAQASAPYRHELEPLLSK</sequence>
<comment type="subcellular location">
    <subcellularLocation>
        <location evidence="12">Cytoplasm</location>
    </subcellularLocation>
</comment>
<dbReference type="RefSeq" id="WP_248475402.1">
    <property type="nucleotide sequence ID" value="NZ_JALPRF010000001.1"/>
</dbReference>
<evidence type="ECO:0000256" key="8">
    <source>
        <dbReference type="ARBA" id="ARBA00022840"/>
    </source>
</evidence>
<dbReference type="InterPro" id="IPR002173">
    <property type="entry name" value="Carboh/pur_kinase_PfkB_CS"/>
</dbReference>
<feature type="binding site" evidence="12">
    <location>
        <position position="253"/>
    </location>
    <ligand>
        <name>K(+)</name>
        <dbReference type="ChEBI" id="CHEBI:29103"/>
    </ligand>
</feature>
<evidence type="ECO:0000256" key="3">
    <source>
        <dbReference type="ARBA" id="ARBA00016943"/>
    </source>
</evidence>
<dbReference type="InterPro" id="IPR011611">
    <property type="entry name" value="PfkB_dom"/>
</dbReference>
<evidence type="ECO:0000256" key="6">
    <source>
        <dbReference type="ARBA" id="ARBA00022741"/>
    </source>
</evidence>
<dbReference type="EC" id="2.7.1.15" evidence="2 12"/>
<dbReference type="InterPro" id="IPR002139">
    <property type="entry name" value="Ribo/fructo_kinase"/>
</dbReference>
<keyword evidence="5 12" id="KW-0479">Metal-binding</keyword>
<comment type="similarity">
    <text evidence="1">Belongs to the carbohydrate kinase pfkB family.</text>
</comment>
<comment type="caution">
    <text evidence="14">The sequence shown here is derived from an EMBL/GenBank/DDBJ whole genome shotgun (WGS) entry which is preliminary data.</text>
</comment>
<dbReference type="PRINTS" id="PR00990">
    <property type="entry name" value="RIBOKINASE"/>
</dbReference>
<evidence type="ECO:0000256" key="4">
    <source>
        <dbReference type="ARBA" id="ARBA00022679"/>
    </source>
</evidence>
<dbReference type="Gene3D" id="3.40.1190.20">
    <property type="match status" value="1"/>
</dbReference>
<dbReference type="Proteomes" id="UP001202180">
    <property type="component" value="Unassembled WGS sequence"/>
</dbReference>
<keyword evidence="8 12" id="KW-0067">ATP-binding</keyword>
<comment type="subunit">
    <text evidence="12">Homodimer.</text>
</comment>
<evidence type="ECO:0000313" key="14">
    <source>
        <dbReference type="EMBL" id="MCK8490619.1"/>
    </source>
</evidence>
<protein>
    <recommendedName>
        <fullName evidence="3 12">Ribokinase</fullName>
        <shortName evidence="12">RK</shortName>
        <ecNumber evidence="2 12">2.7.1.15</ecNumber>
    </recommendedName>
</protein>
<dbReference type="InterPro" id="IPR011877">
    <property type="entry name" value="Ribokinase"/>
</dbReference>
<dbReference type="HAMAP" id="MF_01987">
    <property type="entry name" value="Ribokinase"/>
    <property type="match status" value="1"/>
</dbReference>
<feature type="binding site" evidence="12">
    <location>
        <begin position="40"/>
        <end position="44"/>
    </location>
    <ligand>
        <name>substrate</name>
    </ligand>
</feature>
<dbReference type="NCBIfam" id="TIGR02152">
    <property type="entry name" value="D_ribokin_bact"/>
    <property type="match status" value="1"/>
</dbReference>
<gene>
    <name evidence="12 14" type="primary">rbsK</name>
    <name evidence="14" type="ORF">M0L20_02075</name>
</gene>
<feature type="binding site" evidence="12">
    <location>
        <position position="298"/>
    </location>
    <ligand>
        <name>K(+)</name>
        <dbReference type="ChEBI" id="CHEBI:29103"/>
    </ligand>
</feature>
<comment type="catalytic activity">
    <reaction evidence="12">
        <text>D-ribose + ATP = D-ribose 5-phosphate + ADP + H(+)</text>
        <dbReference type="Rhea" id="RHEA:13697"/>
        <dbReference type="ChEBI" id="CHEBI:15378"/>
        <dbReference type="ChEBI" id="CHEBI:30616"/>
        <dbReference type="ChEBI" id="CHEBI:47013"/>
        <dbReference type="ChEBI" id="CHEBI:78346"/>
        <dbReference type="ChEBI" id="CHEBI:456216"/>
        <dbReference type="EC" id="2.7.1.15"/>
    </reaction>
</comment>
<comment type="pathway">
    <text evidence="12">Carbohydrate metabolism; D-ribose degradation; D-ribose 5-phosphate from beta-D-ribopyranose: step 2/2.</text>
</comment>
<feature type="binding site" evidence="12">
    <location>
        <begin position="258"/>
        <end position="259"/>
    </location>
    <ligand>
        <name>ATP</name>
        <dbReference type="ChEBI" id="CHEBI:30616"/>
    </ligand>
</feature>
<accession>A0ABT0HEN6</accession>
<comment type="function">
    <text evidence="12">Catalyzes the phosphorylation of ribose at O-5 in a reaction requiring ATP and magnesium. The resulting D-ribose-5-phosphate can then be used either for sythesis of nucleotides, histidine, and tryptophan, or as a component of the pentose phosphate pathway.</text>
</comment>
<evidence type="ECO:0000256" key="5">
    <source>
        <dbReference type="ARBA" id="ARBA00022723"/>
    </source>
</evidence>
<evidence type="ECO:0000313" key="15">
    <source>
        <dbReference type="Proteomes" id="UP001202180"/>
    </source>
</evidence>
<dbReference type="CDD" id="cd01174">
    <property type="entry name" value="ribokinase"/>
    <property type="match status" value="1"/>
</dbReference>
<keyword evidence="10 12" id="KW-0630">Potassium</keyword>
<evidence type="ECO:0000256" key="7">
    <source>
        <dbReference type="ARBA" id="ARBA00022777"/>
    </source>
</evidence>
<keyword evidence="7 12" id="KW-0418">Kinase</keyword>
<evidence type="ECO:0000256" key="10">
    <source>
        <dbReference type="ARBA" id="ARBA00022958"/>
    </source>
</evidence>
<comment type="similarity">
    <text evidence="12">Belongs to the carbohydrate kinase PfkB family. Ribokinase subfamily.</text>
</comment>
<feature type="domain" description="Carbohydrate kinase PfkB" evidence="13">
    <location>
        <begin position="4"/>
        <end position="300"/>
    </location>
</feature>
<dbReference type="SUPFAM" id="SSF53613">
    <property type="entry name" value="Ribokinase-like"/>
    <property type="match status" value="1"/>
</dbReference>
<feature type="binding site" evidence="12">
    <location>
        <position position="292"/>
    </location>
    <ligand>
        <name>K(+)</name>
        <dbReference type="ChEBI" id="CHEBI:29103"/>
    </ligand>
</feature>
<evidence type="ECO:0000259" key="13">
    <source>
        <dbReference type="Pfam" id="PF00294"/>
    </source>
</evidence>
<feature type="binding site" evidence="12">
    <location>
        <position position="289"/>
    </location>
    <ligand>
        <name>K(+)</name>
        <dbReference type="ChEBI" id="CHEBI:29103"/>
    </ligand>
</feature>
<comment type="activity regulation">
    <text evidence="12">Activated by a monovalent cation that binds near, but not in, the active site. The most likely occupant of the site in vivo is potassium. Ion binding induces a conformational change that may alter substrate affinity.</text>
</comment>
<keyword evidence="12" id="KW-0963">Cytoplasm</keyword>
<proteinExistence type="inferred from homology"/>
<feature type="binding site" evidence="12">
    <location>
        <position position="259"/>
    </location>
    <ligand>
        <name>substrate</name>
    </ligand>
</feature>
<feature type="binding site" evidence="12">
    <location>
        <position position="294"/>
    </location>
    <ligand>
        <name>K(+)</name>
        <dbReference type="ChEBI" id="CHEBI:29103"/>
    </ligand>
</feature>
<name>A0ABT0HEN6_9BACT</name>
<dbReference type="InterPro" id="IPR029056">
    <property type="entry name" value="Ribokinase-like"/>
</dbReference>
<evidence type="ECO:0000256" key="12">
    <source>
        <dbReference type="HAMAP-Rule" id="MF_01987"/>
    </source>
</evidence>
<dbReference type="PANTHER" id="PTHR10584:SF166">
    <property type="entry name" value="RIBOKINASE"/>
    <property type="match status" value="1"/>
</dbReference>
<keyword evidence="15" id="KW-1185">Reference proteome</keyword>
<dbReference type="GO" id="GO:0004747">
    <property type="term" value="F:ribokinase activity"/>
    <property type="evidence" value="ECO:0007669"/>
    <property type="project" value="UniProtKB-EC"/>
</dbReference>
<feature type="active site" description="Proton acceptor" evidence="12">
    <location>
        <position position="259"/>
    </location>
</feature>
<keyword evidence="6 12" id="KW-0547">Nucleotide-binding</keyword>
<reference evidence="14 15" key="1">
    <citation type="submission" date="2022-04" db="EMBL/GenBank/DDBJ databases">
        <title>Spirosoma sp. strain RP8 genome sequencing and assembly.</title>
        <authorList>
            <person name="Jung Y."/>
        </authorList>
    </citation>
    <scope>NUCLEOTIDE SEQUENCE [LARGE SCALE GENOMIC DNA]</scope>
    <source>
        <strain evidence="14 15">RP8</strain>
    </source>
</reference>
<evidence type="ECO:0000256" key="11">
    <source>
        <dbReference type="ARBA" id="ARBA00023277"/>
    </source>
</evidence>
<keyword evidence="4 12" id="KW-0808">Transferase</keyword>
<organism evidence="14 15">
    <name type="scientific">Spirosoma liriopis</name>
    <dbReference type="NCBI Taxonomy" id="2937440"/>
    <lineage>
        <taxon>Bacteria</taxon>
        <taxon>Pseudomonadati</taxon>
        <taxon>Bacteroidota</taxon>
        <taxon>Cytophagia</taxon>
        <taxon>Cytophagales</taxon>
        <taxon>Cytophagaceae</taxon>
        <taxon>Spirosoma</taxon>
    </lineage>
</organism>
<feature type="binding site" evidence="12">
    <location>
        <begin position="12"/>
        <end position="14"/>
    </location>
    <ligand>
        <name>substrate</name>
    </ligand>
</feature>
<evidence type="ECO:0000256" key="9">
    <source>
        <dbReference type="ARBA" id="ARBA00022842"/>
    </source>
</evidence>
<dbReference type="PANTHER" id="PTHR10584">
    <property type="entry name" value="SUGAR KINASE"/>
    <property type="match status" value="1"/>
</dbReference>
<feature type="binding site" evidence="12">
    <location>
        <begin position="226"/>
        <end position="231"/>
    </location>
    <ligand>
        <name>ATP</name>
        <dbReference type="ChEBI" id="CHEBI:30616"/>
    </ligand>
</feature>
<feature type="binding site" evidence="12">
    <location>
        <position position="190"/>
    </location>
    <ligand>
        <name>ATP</name>
        <dbReference type="ChEBI" id="CHEBI:30616"/>
    </ligand>
</feature>
<keyword evidence="11 12" id="KW-0119">Carbohydrate metabolism</keyword>
<keyword evidence="9 12" id="KW-0460">Magnesium</keyword>
<dbReference type="Pfam" id="PF00294">
    <property type="entry name" value="PfkB"/>
    <property type="match status" value="1"/>
</dbReference>
<feature type="binding site" evidence="12">
    <location>
        <position position="255"/>
    </location>
    <ligand>
        <name>K(+)</name>
        <dbReference type="ChEBI" id="CHEBI:29103"/>
    </ligand>
</feature>
<dbReference type="NCBIfam" id="NF008353">
    <property type="entry name" value="PRK11142.1"/>
    <property type="match status" value="1"/>
</dbReference>